<evidence type="ECO:0000256" key="1">
    <source>
        <dbReference type="ARBA" id="ARBA00004141"/>
    </source>
</evidence>
<dbReference type="PANTHER" id="PTHR30576">
    <property type="entry name" value="COLANIC BIOSYNTHESIS UDP-GLUCOSE LIPID CARRIER TRANSFERASE"/>
    <property type="match status" value="1"/>
</dbReference>
<feature type="transmembrane region" description="Helical" evidence="7">
    <location>
        <begin position="334"/>
        <end position="356"/>
    </location>
</feature>
<dbReference type="Proteomes" id="UP001291999">
    <property type="component" value="Unassembled WGS sequence"/>
</dbReference>
<evidence type="ECO:0000256" key="3">
    <source>
        <dbReference type="ARBA" id="ARBA00022679"/>
    </source>
</evidence>
<reference evidence="9 10" key="1">
    <citation type="submission" date="2023-11" db="EMBL/GenBank/DDBJ databases">
        <title>Novel species in genus Nocardioides.</title>
        <authorList>
            <person name="Zhou H."/>
        </authorList>
    </citation>
    <scope>NUCLEOTIDE SEQUENCE [LARGE SCALE GENOMIC DNA]</scope>
    <source>
        <strain evidence="9 10">S-58</strain>
    </source>
</reference>
<keyword evidence="6 7" id="KW-0472">Membrane</keyword>
<keyword evidence="4 7" id="KW-0812">Transmembrane</keyword>
<name>A0ABU5K6E2_9ACTN</name>
<evidence type="ECO:0000259" key="8">
    <source>
        <dbReference type="Pfam" id="PF02397"/>
    </source>
</evidence>
<dbReference type="NCBIfam" id="TIGR03025">
    <property type="entry name" value="EPS_sugtrans"/>
    <property type="match status" value="1"/>
</dbReference>
<evidence type="ECO:0000313" key="10">
    <source>
        <dbReference type="Proteomes" id="UP001291999"/>
    </source>
</evidence>
<dbReference type="Pfam" id="PF02397">
    <property type="entry name" value="Bac_transf"/>
    <property type="match status" value="1"/>
</dbReference>
<feature type="domain" description="Bacterial sugar transferase" evidence="8">
    <location>
        <begin position="328"/>
        <end position="515"/>
    </location>
</feature>
<evidence type="ECO:0000313" key="9">
    <source>
        <dbReference type="EMBL" id="MDZ5660540.1"/>
    </source>
</evidence>
<feature type="transmembrane region" description="Helical" evidence="7">
    <location>
        <begin position="91"/>
        <end position="108"/>
    </location>
</feature>
<comment type="caution">
    <text evidence="9">The sequence shown here is derived from an EMBL/GenBank/DDBJ whole genome shotgun (WGS) entry which is preliminary data.</text>
</comment>
<feature type="transmembrane region" description="Helical" evidence="7">
    <location>
        <begin position="173"/>
        <end position="193"/>
    </location>
</feature>
<protein>
    <submittedName>
        <fullName evidence="9">Exopolysaccharide biosynthesis polyprenyl glycosylphosphotransferase</fullName>
    </submittedName>
</protein>
<dbReference type="PANTHER" id="PTHR30576:SF10">
    <property type="entry name" value="SLL5057 PROTEIN"/>
    <property type="match status" value="1"/>
</dbReference>
<evidence type="ECO:0000256" key="7">
    <source>
        <dbReference type="SAM" id="Phobius"/>
    </source>
</evidence>
<accession>A0ABU5K6E2</accession>
<evidence type="ECO:0000256" key="4">
    <source>
        <dbReference type="ARBA" id="ARBA00022692"/>
    </source>
</evidence>
<feature type="transmembrane region" description="Helical" evidence="7">
    <location>
        <begin position="114"/>
        <end position="132"/>
    </location>
</feature>
<dbReference type="InterPro" id="IPR017475">
    <property type="entry name" value="EPS_sugar_tfrase"/>
</dbReference>
<keyword evidence="5 7" id="KW-1133">Transmembrane helix</keyword>
<organism evidence="9 10">
    <name type="scientific">Nocardioides renjunii</name>
    <dbReference type="NCBI Taxonomy" id="3095075"/>
    <lineage>
        <taxon>Bacteria</taxon>
        <taxon>Bacillati</taxon>
        <taxon>Actinomycetota</taxon>
        <taxon>Actinomycetes</taxon>
        <taxon>Propionibacteriales</taxon>
        <taxon>Nocardioidaceae</taxon>
        <taxon>Nocardioides</taxon>
    </lineage>
</organism>
<dbReference type="InterPro" id="IPR003362">
    <property type="entry name" value="Bact_transf"/>
</dbReference>
<keyword evidence="10" id="KW-1185">Reference proteome</keyword>
<dbReference type="RefSeq" id="WP_322423033.1">
    <property type="nucleotide sequence ID" value="NZ_JAXQPW010000001.1"/>
</dbReference>
<evidence type="ECO:0000256" key="5">
    <source>
        <dbReference type="ARBA" id="ARBA00022989"/>
    </source>
</evidence>
<feature type="transmembrane region" description="Helical" evidence="7">
    <location>
        <begin position="144"/>
        <end position="167"/>
    </location>
</feature>
<gene>
    <name evidence="9" type="ORF">SFC79_02085</name>
</gene>
<sequence>MTQISVGMSRADAAVLTAPVPRPREVVQEPEAMVTDLAEGGTITDGGDLGLLRELTVVREAPGTEAPPAEAPATVVPAATPWSRRLAGRPMAGVDAAVSLAVAFGAAALGTVSLAAAVATALAWPFVLLVVGRYRRPTLGEGRLARPALVLGTGAKVAVLALALSPWLVTVDVVGLAGLVAVLSVASSVPSLVAGRHRPRVVLAGRPRDVREAMLEVQATGTHEVVAACLTRTTTTLGDLPTFLGFEGAADAAHRHQADALVVLPGARLSSTEMRRLHWSLAGTGTELFVGTGLLDVAPQRTRVVSTGGIDVLHVAPAVLGGPRRVLKDVAERAVALVAFVAALPVLAVLCLAIRLESPGAAIFRQQRIGRDGVPFTMLKLRSMGVDAEAERSGLALVNEKDAVLFKIQLDPRITPLGRRLRRYSLDELPQLWNVVRGDMALVGPRPALPSEVAKYDVDPRRRLAVKPGLTGLWQVSGRSDLTWAESVRLDVKYVDNWSLRLDLSILARTVGAVLGHRGAY</sequence>
<keyword evidence="3" id="KW-0808">Transferase</keyword>
<comment type="similarity">
    <text evidence="2">Belongs to the bacterial sugar transferase family.</text>
</comment>
<dbReference type="EMBL" id="JAXQPW010000001">
    <property type="protein sequence ID" value="MDZ5660540.1"/>
    <property type="molecule type" value="Genomic_DNA"/>
</dbReference>
<comment type="subcellular location">
    <subcellularLocation>
        <location evidence="1">Membrane</location>
        <topology evidence="1">Multi-pass membrane protein</topology>
    </subcellularLocation>
</comment>
<evidence type="ECO:0000256" key="2">
    <source>
        <dbReference type="ARBA" id="ARBA00006464"/>
    </source>
</evidence>
<proteinExistence type="inferred from homology"/>
<evidence type="ECO:0000256" key="6">
    <source>
        <dbReference type="ARBA" id="ARBA00023136"/>
    </source>
</evidence>